<dbReference type="InterPro" id="IPR036291">
    <property type="entry name" value="NAD(P)-bd_dom_sf"/>
</dbReference>
<dbReference type="InterPro" id="IPR014027">
    <property type="entry name" value="UDP-Glc/GDP-Man_DH_C"/>
</dbReference>
<dbReference type="EMBL" id="AZHO01000030">
    <property type="protein sequence ID" value="KMT58466.1"/>
    <property type="molecule type" value="Genomic_DNA"/>
</dbReference>
<dbReference type="GO" id="GO:0016616">
    <property type="term" value="F:oxidoreductase activity, acting on the CH-OH group of donors, NAD or NADP as acceptor"/>
    <property type="evidence" value="ECO:0007669"/>
    <property type="project" value="InterPro"/>
</dbReference>
<sequence>MKITVIGLGYIGLPTAIMFANHGQQVIGIDVKKNVIEMLNEGKLHIEEPGLKEELHRAISSGNFTAQFEMEESDAFIISVPTPNLPDAYRSCDLTYVKDAVQKIIPFLKRGNVVILESTIAPRTTEDVVKPLLENAGFIIGEDLFLVHCPERVLPGKIIHELVHNNRIIGGVTPNCVEAGKRVYGVFVKGELIEASAGAAELSKLMENTYRDVNIALSNELSKIGDALHINALEVIEMANKHPRVNLHSPGPGVGGHCLAVDPYFIVSAAPEQTPLIQQARVINNSMPNFILDKINGFMKKINGKKITICGVTYKGDVDDIRESPALQIVQLLDEQTDFALSIFDPHVKKPWIETDFEAAVHSADLLVILSDHSEFKWITEENLNSMNQKNIFDTKGIIQIKRNQEVNIFDMGSLYQMKKKNSLAPLSALSTGGNEWKKQ</sequence>
<comment type="caution">
    <text evidence="6">The sequence shown here is derived from an EMBL/GenBank/DDBJ whole genome shotgun (WGS) entry which is preliminary data.</text>
</comment>
<keyword evidence="7" id="KW-1185">Reference proteome</keyword>
<dbReference type="Pfam" id="PF03721">
    <property type="entry name" value="UDPG_MGDP_dh_N"/>
    <property type="match status" value="1"/>
</dbReference>
<keyword evidence="3" id="KW-0520">NAD</keyword>
<dbReference type="RefSeq" id="WP_059140192.1">
    <property type="nucleotide sequence ID" value="NZ_KQ130619.1"/>
</dbReference>
<evidence type="ECO:0000259" key="5">
    <source>
        <dbReference type="SMART" id="SM00984"/>
    </source>
</evidence>
<dbReference type="Pfam" id="PF00984">
    <property type="entry name" value="UDPG_MGDP_dh"/>
    <property type="match status" value="1"/>
</dbReference>
<dbReference type="SUPFAM" id="SSF52413">
    <property type="entry name" value="UDP-glucose/GDP-mannose dehydrogenase C-terminal domain"/>
    <property type="match status" value="1"/>
</dbReference>
<evidence type="ECO:0000256" key="1">
    <source>
        <dbReference type="ARBA" id="ARBA00006601"/>
    </source>
</evidence>
<dbReference type="PANTHER" id="PTHR43491">
    <property type="entry name" value="UDP-N-ACETYL-D-MANNOSAMINE DEHYDROGENASE"/>
    <property type="match status" value="1"/>
</dbReference>
<dbReference type="PIRSF" id="PIRSF000124">
    <property type="entry name" value="UDPglc_GDPman_dh"/>
    <property type="match status" value="1"/>
</dbReference>
<dbReference type="PANTHER" id="PTHR43491:SF2">
    <property type="entry name" value="UDP-N-ACETYL-D-MANNOSAMINE DEHYDROGENASE"/>
    <property type="match status" value="1"/>
</dbReference>
<dbReference type="SUPFAM" id="SSF51735">
    <property type="entry name" value="NAD(P)-binding Rossmann-fold domains"/>
    <property type="match status" value="1"/>
</dbReference>
<proteinExistence type="inferred from homology"/>
<organism evidence="6 7">
    <name type="scientific">Listeria fleischmannii 1991</name>
    <dbReference type="NCBI Taxonomy" id="1430899"/>
    <lineage>
        <taxon>Bacteria</taxon>
        <taxon>Bacillati</taxon>
        <taxon>Bacillota</taxon>
        <taxon>Bacilli</taxon>
        <taxon>Bacillales</taxon>
        <taxon>Listeriaceae</taxon>
        <taxon>Listeria</taxon>
    </lineage>
</organism>
<evidence type="ECO:0000313" key="6">
    <source>
        <dbReference type="EMBL" id="KMT58466.1"/>
    </source>
</evidence>
<dbReference type="InterPro" id="IPR036220">
    <property type="entry name" value="UDP-Glc/GDP-Man_DH_C_sf"/>
</dbReference>
<dbReference type="Proteomes" id="UP000052258">
    <property type="component" value="Unassembled WGS sequence"/>
</dbReference>
<dbReference type="Gene3D" id="3.40.50.720">
    <property type="entry name" value="NAD(P)-binding Rossmann-like Domain"/>
    <property type="match status" value="2"/>
</dbReference>
<dbReference type="InterPro" id="IPR017476">
    <property type="entry name" value="UDP-Glc/GDP-Man"/>
</dbReference>
<dbReference type="PATRIC" id="fig|1430899.3.peg.2340"/>
<evidence type="ECO:0000256" key="4">
    <source>
        <dbReference type="PIRNR" id="PIRNR000124"/>
    </source>
</evidence>
<dbReference type="InterPro" id="IPR028359">
    <property type="entry name" value="UDP_ManNAc/GlcNAc_DH"/>
</dbReference>
<dbReference type="NCBIfam" id="TIGR03026">
    <property type="entry name" value="NDP-sugDHase"/>
    <property type="match status" value="1"/>
</dbReference>
<dbReference type="GO" id="GO:0051287">
    <property type="term" value="F:NAD binding"/>
    <property type="evidence" value="ECO:0007669"/>
    <property type="project" value="InterPro"/>
</dbReference>
<evidence type="ECO:0000313" key="7">
    <source>
        <dbReference type="Proteomes" id="UP000052258"/>
    </source>
</evidence>
<gene>
    <name evidence="6" type="ORF">X560_2292</name>
</gene>
<name>A0A0J8J2C4_9LIST</name>
<dbReference type="AlphaFoldDB" id="A0A0J8J2C4"/>
<evidence type="ECO:0000256" key="3">
    <source>
        <dbReference type="ARBA" id="ARBA00023027"/>
    </source>
</evidence>
<dbReference type="InterPro" id="IPR001732">
    <property type="entry name" value="UDP-Glc/GDP-Man_DH_N"/>
</dbReference>
<dbReference type="SUPFAM" id="SSF48179">
    <property type="entry name" value="6-phosphogluconate dehydrogenase C-terminal domain-like"/>
    <property type="match status" value="1"/>
</dbReference>
<dbReference type="PIRSF" id="PIRSF500136">
    <property type="entry name" value="UDP_ManNAc_DH"/>
    <property type="match status" value="1"/>
</dbReference>
<dbReference type="InterPro" id="IPR014026">
    <property type="entry name" value="UDP-Glc/GDP-Man_DH_dimer"/>
</dbReference>
<dbReference type="GO" id="GO:0016628">
    <property type="term" value="F:oxidoreductase activity, acting on the CH-CH group of donors, NAD or NADP as acceptor"/>
    <property type="evidence" value="ECO:0007669"/>
    <property type="project" value="InterPro"/>
</dbReference>
<feature type="domain" description="UDP-glucose/GDP-mannose dehydrogenase C-terminal" evidence="5">
    <location>
        <begin position="308"/>
        <end position="401"/>
    </location>
</feature>
<dbReference type="InterPro" id="IPR008927">
    <property type="entry name" value="6-PGluconate_DH-like_C_sf"/>
</dbReference>
<protein>
    <submittedName>
        <fullName evidence="6">UDP-N-acetyl-D-mannosamine dehydrogenase</fullName>
    </submittedName>
</protein>
<dbReference type="GO" id="GO:0000271">
    <property type="term" value="P:polysaccharide biosynthetic process"/>
    <property type="evidence" value="ECO:0007669"/>
    <property type="project" value="InterPro"/>
</dbReference>
<comment type="similarity">
    <text evidence="1 4">Belongs to the UDP-glucose/GDP-mannose dehydrogenase family.</text>
</comment>
<dbReference type="SMART" id="SM00984">
    <property type="entry name" value="UDPG_MGDP_dh_C"/>
    <property type="match status" value="1"/>
</dbReference>
<evidence type="ECO:0000256" key="2">
    <source>
        <dbReference type="ARBA" id="ARBA00023002"/>
    </source>
</evidence>
<keyword evidence="2" id="KW-0560">Oxidoreductase</keyword>
<dbReference type="Pfam" id="PF03720">
    <property type="entry name" value="UDPG_MGDP_dh_C"/>
    <property type="match status" value="1"/>
</dbReference>
<accession>A0A0J8J2C4</accession>
<reference evidence="6 7" key="1">
    <citation type="journal article" date="2015" name="Genome Biol. Evol.">
        <title>Comparative Genomics of Listeria Sensu Lato: Genus-Wide Differences in Evolutionary Dynamics and the Progressive Gain of Complex, Potentially Pathogenicity-Related Traits through Lateral Gene Transfer.</title>
        <authorList>
            <person name="Chiara M."/>
            <person name="Caruso M."/>
            <person name="D'Erchia A.M."/>
            <person name="Manzari C."/>
            <person name="Fraccalvieri R."/>
            <person name="Goffredo E."/>
            <person name="Latorre L."/>
            <person name="Miccolupo A."/>
            <person name="Padalino I."/>
            <person name="Santagada G."/>
            <person name="Chiocco D."/>
            <person name="Pesole G."/>
            <person name="Horner D.S."/>
            <person name="Parisi A."/>
        </authorList>
    </citation>
    <scope>NUCLEOTIDE SEQUENCE [LARGE SCALE GENOMIC DNA]</scope>
    <source>
        <strain evidence="6 7">1991</strain>
    </source>
</reference>
<dbReference type="OrthoDB" id="9803238at2"/>